<evidence type="ECO:0000256" key="2">
    <source>
        <dbReference type="ARBA" id="ARBA00008133"/>
    </source>
</evidence>
<name>A0A4R1Y7E1_ACICA</name>
<evidence type="ECO:0000256" key="8">
    <source>
        <dbReference type="ARBA" id="ARBA00048617"/>
    </source>
</evidence>
<gene>
    <name evidence="11" type="ORF">EC844_101382</name>
</gene>
<keyword evidence="5 9" id="KW-0627">Porphyrin biosynthesis</keyword>
<dbReference type="AlphaFoldDB" id="A0A4R1Y7E1"/>
<comment type="function">
    <text evidence="6 9">Catalyzes cyclization of the linear tetrapyrrole, hydroxymethylbilane, to the macrocyclic uroporphyrinogen III.</text>
</comment>
<feature type="domain" description="Tetrapyrrole biosynthesis uroporphyrinogen III synthase" evidence="10">
    <location>
        <begin position="14"/>
        <end position="227"/>
    </location>
</feature>
<comment type="pathway">
    <text evidence="1 9">Porphyrin-containing compound metabolism; protoporphyrin-IX biosynthesis; coproporphyrinogen-III from 5-aminolevulinate: step 3/4.</text>
</comment>
<keyword evidence="12" id="KW-1185">Reference proteome</keyword>
<protein>
    <recommendedName>
        <fullName evidence="7 9">Uroporphyrinogen-III synthase</fullName>
        <ecNumber evidence="3 9">4.2.1.75</ecNumber>
    </recommendedName>
</protein>
<comment type="similarity">
    <text evidence="2 9">Belongs to the uroporphyrinogen-III synthase family.</text>
</comment>
<dbReference type="InterPro" id="IPR039793">
    <property type="entry name" value="UROS/Hem4"/>
</dbReference>
<dbReference type="InterPro" id="IPR003754">
    <property type="entry name" value="4pyrrol_synth_uPrphyn_synth"/>
</dbReference>
<dbReference type="GO" id="GO:0004852">
    <property type="term" value="F:uroporphyrinogen-III synthase activity"/>
    <property type="evidence" value="ECO:0007669"/>
    <property type="project" value="UniProtKB-UniRule"/>
</dbReference>
<evidence type="ECO:0000256" key="4">
    <source>
        <dbReference type="ARBA" id="ARBA00023239"/>
    </source>
</evidence>
<comment type="catalytic activity">
    <reaction evidence="8 9">
        <text>hydroxymethylbilane = uroporphyrinogen III + H2O</text>
        <dbReference type="Rhea" id="RHEA:18965"/>
        <dbReference type="ChEBI" id="CHEBI:15377"/>
        <dbReference type="ChEBI" id="CHEBI:57308"/>
        <dbReference type="ChEBI" id="CHEBI:57845"/>
        <dbReference type="EC" id="4.2.1.75"/>
    </reaction>
</comment>
<evidence type="ECO:0000256" key="9">
    <source>
        <dbReference type="RuleBase" id="RU366031"/>
    </source>
</evidence>
<dbReference type="EMBL" id="SLVJ01000001">
    <property type="protein sequence ID" value="TCM71095.1"/>
    <property type="molecule type" value="Genomic_DNA"/>
</dbReference>
<accession>A0A4R1Y7E1</accession>
<comment type="caution">
    <text evidence="11">The sequence shown here is derived from an EMBL/GenBank/DDBJ whole genome shotgun (WGS) entry which is preliminary data.</text>
</comment>
<dbReference type="Pfam" id="PF02602">
    <property type="entry name" value="HEM4"/>
    <property type="match status" value="1"/>
</dbReference>
<dbReference type="SUPFAM" id="SSF69618">
    <property type="entry name" value="HemD-like"/>
    <property type="match status" value="1"/>
</dbReference>
<dbReference type="Proteomes" id="UP000294963">
    <property type="component" value="Unassembled WGS sequence"/>
</dbReference>
<evidence type="ECO:0000256" key="5">
    <source>
        <dbReference type="ARBA" id="ARBA00023244"/>
    </source>
</evidence>
<evidence type="ECO:0000313" key="12">
    <source>
        <dbReference type="Proteomes" id="UP000294963"/>
    </source>
</evidence>
<sequence length="260" mass="29707">MLFINTRPTERASALTQHLSLAGFEVVDLPLLALRPMELSEQLQLQFQQLFDVQVIVVVSPTAVEIGLKYLTQSAIQLSQLAHVQWVAVGKTTAAALADHGIQALIPEVETSEGMLHLPIFSQRDDLEKVAFWRGEGGRQFMMQQCLAQQIKVLNFVLYQRYCPEASFDQFIDLLRIAKAKYPHFWMCVSSEASWKHWLILCKQQKSFLEQGHYLVLGERLYQILRADQKSNDLQLNVSLLENLGVNTVLQTIQRLQRSL</sequence>
<dbReference type="GO" id="GO:0006780">
    <property type="term" value="P:uroporphyrinogen III biosynthetic process"/>
    <property type="evidence" value="ECO:0007669"/>
    <property type="project" value="UniProtKB-UniRule"/>
</dbReference>
<dbReference type="OrthoDB" id="9787650at2"/>
<dbReference type="EC" id="4.2.1.75" evidence="3 9"/>
<dbReference type="PANTHER" id="PTHR38042:SF1">
    <property type="entry name" value="UROPORPHYRINOGEN-III SYNTHASE, CHLOROPLASTIC"/>
    <property type="match status" value="1"/>
</dbReference>
<dbReference type="PANTHER" id="PTHR38042">
    <property type="entry name" value="UROPORPHYRINOGEN-III SYNTHASE, CHLOROPLASTIC"/>
    <property type="match status" value="1"/>
</dbReference>
<evidence type="ECO:0000256" key="7">
    <source>
        <dbReference type="ARBA" id="ARBA00040167"/>
    </source>
</evidence>
<keyword evidence="4 9" id="KW-0456">Lyase</keyword>
<proteinExistence type="inferred from homology"/>
<organism evidence="11 12">
    <name type="scientific">Acinetobacter calcoaceticus</name>
    <dbReference type="NCBI Taxonomy" id="471"/>
    <lineage>
        <taxon>Bacteria</taxon>
        <taxon>Pseudomonadati</taxon>
        <taxon>Pseudomonadota</taxon>
        <taxon>Gammaproteobacteria</taxon>
        <taxon>Moraxellales</taxon>
        <taxon>Moraxellaceae</taxon>
        <taxon>Acinetobacter</taxon>
        <taxon>Acinetobacter calcoaceticus/baumannii complex</taxon>
    </lineage>
</organism>
<evidence type="ECO:0000313" key="11">
    <source>
        <dbReference type="EMBL" id="TCM71095.1"/>
    </source>
</evidence>
<dbReference type="Gene3D" id="3.40.50.10090">
    <property type="match status" value="2"/>
</dbReference>
<dbReference type="InterPro" id="IPR036108">
    <property type="entry name" value="4pyrrol_syn_uPrphyn_synt_sf"/>
</dbReference>
<reference evidence="11 12" key="1">
    <citation type="submission" date="2019-03" db="EMBL/GenBank/DDBJ databases">
        <title>Genomic analyses of the natural microbiome of Caenorhabditis elegans.</title>
        <authorList>
            <person name="Samuel B."/>
        </authorList>
    </citation>
    <scope>NUCLEOTIDE SEQUENCE [LARGE SCALE GENOMIC DNA]</scope>
    <source>
        <strain evidence="11 12">JUb89</strain>
    </source>
</reference>
<evidence type="ECO:0000256" key="6">
    <source>
        <dbReference type="ARBA" id="ARBA00037589"/>
    </source>
</evidence>
<dbReference type="CDD" id="cd06578">
    <property type="entry name" value="HemD"/>
    <property type="match status" value="1"/>
</dbReference>
<dbReference type="UniPathway" id="UPA00251">
    <property type="reaction ID" value="UER00320"/>
</dbReference>
<dbReference type="GO" id="GO:0006782">
    <property type="term" value="P:protoporphyrinogen IX biosynthetic process"/>
    <property type="evidence" value="ECO:0007669"/>
    <property type="project" value="UniProtKB-UniRule"/>
</dbReference>
<evidence type="ECO:0000259" key="10">
    <source>
        <dbReference type="Pfam" id="PF02602"/>
    </source>
</evidence>
<evidence type="ECO:0000256" key="1">
    <source>
        <dbReference type="ARBA" id="ARBA00004772"/>
    </source>
</evidence>
<evidence type="ECO:0000256" key="3">
    <source>
        <dbReference type="ARBA" id="ARBA00013109"/>
    </source>
</evidence>